<dbReference type="HAMAP" id="MF_00832">
    <property type="entry name" value="RutD"/>
    <property type="match status" value="1"/>
</dbReference>
<evidence type="ECO:0000259" key="3">
    <source>
        <dbReference type="Pfam" id="PF00561"/>
    </source>
</evidence>
<dbReference type="Proteomes" id="UP000242847">
    <property type="component" value="Unassembled WGS sequence"/>
</dbReference>
<organism evidence="5 6">
    <name type="scientific">Halopseudomonas pachastrellae</name>
    <dbReference type="NCBI Taxonomy" id="254161"/>
    <lineage>
        <taxon>Bacteria</taxon>
        <taxon>Pseudomonadati</taxon>
        <taxon>Pseudomonadota</taxon>
        <taxon>Gammaproteobacteria</taxon>
        <taxon>Pseudomonadales</taxon>
        <taxon>Pseudomonadaceae</taxon>
        <taxon>Halopseudomonas</taxon>
    </lineage>
</organism>
<keyword evidence="6" id="KW-1185">Reference proteome</keyword>
<dbReference type="NCBIfam" id="TIGR03611">
    <property type="entry name" value="RutD"/>
    <property type="match status" value="1"/>
</dbReference>
<dbReference type="Gene3D" id="3.40.50.1820">
    <property type="entry name" value="alpha/beta hydrolase"/>
    <property type="match status" value="1"/>
</dbReference>
<evidence type="ECO:0000256" key="2">
    <source>
        <dbReference type="HAMAP-Rule" id="MF_00832"/>
    </source>
</evidence>
<sequence length="267" mass="28837">MHIEIHGRRDADAPTLVFSSGLGGAAHFWMPQLNALTSDYRVVLYDQLGTGKSPAALPADYSIDAMASEVRTLLASHGIGDYHLIGHALGGLVGLALAIQQAPGLRSLTLMNAWSRVSPHTARCFSVRKQLLAGSGPAAYVEAQALFLYPPDWIAANIAQLEADDLKHVAGFPPTDNLLRRIAALQAFAPDAQTLASIRQPTLLIANRDDMLVPWQCSRELTEQLPNARLQCFDYGGHASSVTCPDTINTTLKRFLASVIHDTEYAA</sequence>
<evidence type="ECO:0000313" key="6">
    <source>
        <dbReference type="Proteomes" id="UP000242847"/>
    </source>
</evidence>
<dbReference type="GO" id="GO:0006212">
    <property type="term" value="P:uracil catabolic process"/>
    <property type="evidence" value="ECO:0007669"/>
    <property type="project" value="UniProtKB-UniRule"/>
</dbReference>
<gene>
    <name evidence="2" type="primary">rutD</name>
    <name evidence="5" type="ORF">BXT89_15395</name>
</gene>
<dbReference type="Pfam" id="PF08386">
    <property type="entry name" value="Abhydrolase_4"/>
    <property type="match status" value="1"/>
</dbReference>
<dbReference type="InterPro" id="IPR050266">
    <property type="entry name" value="AB_hydrolase_sf"/>
</dbReference>
<comment type="catalytic activity">
    <reaction evidence="2">
        <text>carbamate + 2 H(+) = NH4(+) + CO2</text>
        <dbReference type="Rhea" id="RHEA:15649"/>
        <dbReference type="ChEBI" id="CHEBI:13941"/>
        <dbReference type="ChEBI" id="CHEBI:15378"/>
        <dbReference type="ChEBI" id="CHEBI:16526"/>
        <dbReference type="ChEBI" id="CHEBI:28938"/>
    </reaction>
</comment>
<dbReference type="PANTHER" id="PTHR43798">
    <property type="entry name" value="MONOACYLGLYCEROL LIPASE"/>
    <property type="match status" value="1"/>
</dbReference>
<comment type="similarity">
    <text evidence="2">Belongs to the AB hydrolase superfamily. Hydrolase RutD family.</text>
</comment>
<feature type="domain" description="AB hydrolase-1" evidence="3">
    <location>
        <begin position="14"/>
        <end position="121"/>
    </location>
</feature>
<dbReference type="InterPro" id="IPR019913">
    <property type="entry name" value="Pyrimidine_utilisation_RutD"/>
</dbReference>
<dbReference type="OrthoDB" id="9804723at2"/>
<dbReference type="EC" id="3.5.1.-" evidence="2"/>
<dbReference type="GO" id="GO:0016020">
    <property type="term" value="C:membrane"/>
    <property type="evidence" value="ECO:0007669"/>
    <property type="project" value="TreeGrafter"/>
</dbReference>
<evidence type="ECO:0000313" key="5">
    <source>
        <dbReference type="EMBL" id="ONM42925.1"/>
    </source>
</evidence>
<dbReference type="RefSeq" id="WP_083728570.1">
    <property type="nucleotide sequence ID" value="NZ_FOUD01000028.1"/>
</dbReference>
<dbReference type="SUPFAM" id="SSF53474">
    <property type="entry name" value="alpha/beta-Hydrolases"/>
    <property type="match status" value="1"/>
</dbReference>
<evidence type="ECO:0000259" key="4">
    <source>
        <dbReference type="Pfam" id="PF08386"/>
    </source>
</evidence>
<dbReference type="PRINTS" id="PR00111">
    <property type="entry name" value="ABHYDROLASE"/>
</dbReference>
<comment type="function">
    <text evidence="2">Involved in pyrimidine catabolism. May facilitate the hydrolysis of carbamate, a reaction that can also occur spontaneously.</text>
</comment>
<dbReference type="STRING" id="254161.SAMN05216256_12820"/>
<name>A0A1S8DBW0_9GAMM</name>
<dbReference type="PANTHER" id="PTHR43798:SF33">
    <property type="entry name" value="HYDROLASE, PUTATIVE (AFU_ORTHOLOGUE AFUA_2G14860)-RELATED"/>
    <property type="match status" value="1"/>
</dbReference>
<dbReference type="GO" id="GO:0016811">
    <property type="term" value="F:hydrolase activity, acting on carbon-nitrogen (but not peptide) bonds, in linear amides"/>
    <property type="evidence" value="ECO:0007669"/>
    <property type="project" value="InterPro"/>
</dbReference>
<dbReference type="AlphaFoldDB" id="A0A1S8DBW0"/>
<keyword evidence="1 2" id="KW-0378">Hydrolase</keyword>
<dbReference type="GO" id="GO:0019740">
    <property type="term" value="P:nitrogen utilization"/>
    <property type="evidence" value="ECO:0007669"/>
    <property type="project" value="UniProtKB-UniRule"/>
</dbReference>
<dbReference type="InterPro" id="IPR029058">
    <property type="entry name" value="AB_hydrolase_fold"/>
</dbReference>
<protein>
    <recommendedName>
        <fullName evidence="2">Putative carbamate hydrolase RutD</fullName>
        <ecNumber evidence="2">3.5.1.-</ecNumber>
    </recommendedName>
    <alternativeName>
        <fullName evidence="2">Aminohydrolase</fullName>
    </alternativeName>
</protein>
<accession>A0A1S8DBW0</accession>
<dbReference type="InterPro" id="IPR013595">
    <property type="entry name" value="Pept_S33_TAP-like_C"/>
</dbReference>
<proteinExistence type="inferred from homology"/>
<dbReference type="Pfam" id="PF00561">
    <property type="entry name" value="Abhydrolase_1"/>
    <property type="match status" value="1"/>
</dbReference>
<evidence type="ECO:0000256" key="1">
    <source>
        <dbReference type="ARBA" id="ARBA00022801"/>
    </source>
</evidence>
<reference evidence="5 6" key="1">
    <citation type="submission" date="2017-01" db="EMBL/GenBank/DDBJ databases">
        <title>Draft genome sequence of Pseudomonas pachastrellae type strain CCUG 46540T from a deep sea.</title>
        <authorList>
            <person name="Gomila M."/>
            <person name="Mulet M."/>
            <person name="Lalucat J."/>
            <person name="Garcia-Valdes E."/>
        </authorList>
    </citation>
    <scope>NUCLEOTIDE SEQUENCE [LARGE SCALE GENOMIC DNA]</scope>
    <source>
        <strain evidence="5 6">CCUG 46540</strain>
    </source>
</reference>
<comment type="caution">
    <text evidence="5">The sequence shown here is derived from an EMBL/GenBank/DDBJ whole genome shotgun (WGS) entry which is preliminary data.</text>
</comment>
<dbReference type="EMBL" id="MUBC01000041">
    <property type="protein sequence ID" value="ONM42925.1"/>
    <property type="molecule type" value="Genomic_DNA"/>
</dbReference>
<dbReference type="InterPro" id="IPR000073">
    <property type="entry name" value="AB_hydrolase_1"/>
</dbReference>
<feature type="domain" description="Peptidase S33 tripeptidyl aminopeptidase-like C-terminal" evidence="4">
    <location>
        <begin position="194"/>
        <end position="257"/>
    </location>
</feature>